<dbReference type="Proteomes" id="UP000007005">
    <property type="component" value="Segment"/>
</dbReference>
<sequence length="100" mass="11468">MSAFFEFVGVITVTVFLMVTLGVLYSLFVHPVFQAVSLTRWNIACGKATNIDFANYPYWKVFKGYYSIGGWPGERTWNSIGEWRGIGRWKVYTPEDDEAP</sequence>
<dbReference type="GeneID" id="14295897"/>
<dbReference type="KEGG" id="vg:14295897"/>
<evidence type="ECO:0000313" key="3">
    <source>
        <dbReference type="Proteomes" id="UP000007005"/>
    </source>
</evidence>
<evidence type="ECO:0000313" key="2">
    <source>
        <dbReference type="EMBL" id="AFU64493.1"/>
    </source>
</evidence>
<reference evidence="2 3" key="1">
    <citation type="submission" date="2012-06" db="EMBL/GenBank/DDBJ databases">
        <title>Bacteriophages quickly and effectively reduce contamination of various foods with Salmonella.</title>
        <authorList>
            <person name="Woolston J."/>
            <person name="Parks A.R."/>
            <person name="Hanna L.F."/>
            <person name="Charbonneau D."/>
            <person name="Sulakvelidze A."/>
        </authorList>
    </citation>
    <scope>NUCLEOTIDE SEQUENCE [LARGE SCALE GENOMIC DNA]</scope>
    <source>
        <strain evidence="2">SKML-39</strain>
    </source>
</reference>
<keyword evidence="1" id="KW-1133">Transmembrane helix</keyword>
<organism evidence="2 3">
    <name type="scientific">Salmonella phage SKML-39</name>
    <dbReference type="NCBI Taxonomy" id="1204528"/>
    <lineage>
        <taxon>Viruses</taxon>
        <taxon>Duplodnaviria</taxon>
        <taxon>Heunggongvirae</taxon>
        <taxon>Uroviricota</taxon>
        <taxon>Caudoviricetes</taxon>
        <taxon>Pantevenvirales</taxon>
        <taxon>Ackermannviridae</taxon>
        <taxon>Aglimvirinae</taxon>
        <taxon>Agtrevirus</taxon>
        <taxon>Agtrevirus SKML39</taxon>
    </lineage>
</organism>
<dbReference type="EMBL" id="JX181829">
    <property type="protein sequence ID" value="AFU64493.1"/>
    <property type="molecule type" value="Genomic_DNA"/>
</dbReference>
<proteinExistence type="predicted"/>
<feature type="transmembrane region" description="Helical" evidence="1">
    <location>
        <begin position="7"/>
        <end position="28"/>
    </location>
</feature>
<keyword evidence="1" id="KW-0472">Membrane</keyword>
<keyword evidence="3" id="KW-1185">Reference proteome</keyword>
<accession>K4I3P9</accession>
<protein>
    <submittedName>
        <fullName evidence="2">Uncharacterized protein</fullName>
    </submittedName>
</protein>
<dbReference type="RefSeq" id="YP_007236245.1">
    <property type="nucleotide sequence ID" value="NC_019910.1"/>
</dbReference>
<name>K4I3P9_9CAUD</name>
<keyword evidence="1" id="KW-0812">Transmembrane</keyword>
<evidence type="ECO:0000256" key="1">
    <source>
        <dbReference type="SAM" id="Phobius"/>
    </source>
</evidence>